<name>A0ABQ5KZI5_9EUKA</name>
<reference evidence="1" key="1">
    <citation type="submission" date="2022-03" db="EMBL/GenBank/DDBJ databases">
        <title>Draft genome sequence of Aduncisulcus paluster, a free-living microaerophilic Fornicata.</title>
        <authorList>
            <person name="Yuyama I."/>
            <person name="Kume K."/>
            <person name="Tamura T."/>
            <person name="Inagaki Y."/>
            <person name="Hashimoto T."/>
        </authorList>
    </citation>
    <scope>NUCLEOTIDE SEQUENCE</scope>
    <source>
        <strain evidence="1">NY0171</strain>
    </source>
</reference>
<feature type="non-terminal residue" evidence="1">
    <location>
        <position position="149"/>
    </location>
</feature>
<evidence type="ECO:0000313" key="1">
    <source>
        <dbReference type="EMBL" id="GKT37850.1"/>
    </source>
</evidence>
<keyword evidence="2" id="KW-1185">Reference proteome</keyword>
<sequence length="149" mass="16842">MVNGKKWIESCLVVRGKGKKQPSIILKRDTCINKGLVTMKSVNNIEKEEFGIEVLDIPSQEEMVKNIVDEAKEELTPILIDYVKNVDVTKTADVEEFSVILLNKDDLPKKQPIYPIPIAYQDFARKEINELLKRNHIVPTKSAAPAPTV</sequence>
<protein>
    <submittedName>
        <fullName evidence="1">Uncharacterized protein</fullName>
    </submittedName>
</protein>
<accession>A0ABQ5KZI5</accession>
<dbReference type="EMBL" id="BQXS01005337">
    <property type="protein sequence ID" value="GKT37850.1"/>
    <property type="molecule type" value="Genomic_DNA"/>
</dbReference>
<evidence type="ECO:0000313" key="2">
    <source>
        <dbReference type="Proteomes" id="UP001057375"/>
    </source>
</evidence>
<gene>
    <name evidence="1" type="ORF">ADUPG1_003788</name>
</gene>
<comment type="caution">
    <text evidence="1">The sequence shown here is derived from an EMBL/GenBank/DDBJ whole genome shotgun (WGS) entry which is preliminary data.</text>
</comment>
<dbReference type="Proteomes" id="UP001057375">
    <property type="component" value="Unassembled WGS sequence"/>
</dbReference>
<proteinExistence type="predicted"/>
<organism evidence="1 2">
    <name type="scientific">Aduncisulcus paluster</name>
    <dbReference type="NCBI Taxonomy" id="2918883"/>
    <lineage>
        <taxon>Eukaryota</taxon>
        <taxon>Metamonada</taxon>
        <taxon>Carpediemonas-like organisms</taxon>
        <taxon>Aduncisulcus</taxon>
    </lineage>
</organism>